<feature type="region of interest" description="Disordered" evidence="1">
    <location>
        <begin position="326"/>
        <end position="357"/>
    </location>
</feature>
<feature type="compositionally biased region" description="Polar residues" evidence="1">
    <location>
        <begin position="332"/>
        <end position="349"/>
    </location>
</feature>
<feature type="region of interest" description="Disordered" evidence="1">
    <location>
        <begin position="521"/>
        <end position="553"/>
    </location>
</feature>
<dbReference type="PANTHER" id="PTHR38702:SF1">
    <property type="entry name" value="CALPONIN-HOMOLOGY (CH) DOMAIN-CONTAINING PROTEIN"/>
    <property type="match status" value="1"/>
</dbReference>
<dbReference type="Proteomes" id="UP001642406">
    <property type="component" value="Unassembled WGS sequence"/>
</dbReference>
<reference evidence="2 3" key="1">
    <citation type="submission" date="2024-01" db="EMBL/GenBank/DDBJ databases">
        <authorList>
            <person name="Allen C."/>
            <person name="Tagirdzhanova G."/>
        </authorList>
    </citation>
    <scope>NUCLEOTIDE SEQUENCE [LARGE SCALE GENOMIC DNA]</scope>
</reference>
<name>A0ABP0BM79_9PEZI</name>
<evidence type="ECO:0000313" key="3">
    <source>
        <dbReference type="Proteomes" id="UP001642406"/>
    </source>
</evidence>
<organism evidence="2 3">
    <name type="scientific">Sporothrix bragantina</name>
    <dbReference type="NCBI Taxonomy" id="671064"/>
    <lineage>
        <taxon>Eukaryota</taxon>
        <taxon>Fungi</taxon>
        <taxon>Dikarya</taxon>
        <taxon>Ascomycota</taxon>
        <taxon>Pezizomycotina</taxon>
        <taxon>Sordariomycetes</taxon>
        <taxon>Sordariomycetidae</taxon>
        <taxon>Ophiostomatales</taxon>
        <taxon>Ophiostomataceae</taxon>
        <taxon>Sporothrix</taxon>
    </lineage>
</organism>
<feature type="compositionally biased region" description="Low complexity" evidence="1">
    <location>
        <begin position="533"/>
        <end position="542"/>
    </location>
</feature>
<feature type="region of interest" description="Disordered" evidence="1">
    <location>
        <begin position="1"/>
        <end position="35"/>
    </location>
</feature>
<sequence>MATVPNAAQQQPAPPTVYRPSSPSPDTMPTLAVKGDATAESLRCLSTASSISHGSATTDASSLLSLGFTGLDSHDGRDSLGSDASSSAFSRQSSGSYAALSPALSVSSSSNPNRLSGVSTITSISANGSSAEQRTAKRRGYMRPQGTDFAASARSRESVLSLGSIAHLQHYFARTGLLDIKGQLERKRRGGKAHTLDLSQLEGTSSYLAPRAQSMMIQPSDGSASGLGIQTDIDSSYASMGSSPDLAAHNVIPGMMVESPTQEQLEYGNDDWYPEDFEGYDPAVMLPPTVSTYMHREKPLPKPPTLAELRADLKNSLDSAAKALAEAREAKNNQGAPATPLNSAPSSPARQVKQDGTPVKVAAPSWYEIQGMHILDVITLAIRAAKVYYTSHENPDRLDSIKSEREVRSELLAVMDVLKRMATRSFAGGIRSEEIRAMDAWISSLYAMLDGEDAMIAAEEAEKASWSWLKDEDWPADSSEDPVRAYARELAFLKTILANGPAPGEKIDMVLPEWTPMDRSTSASALAVPADESATSPSTPTTPTTPTPPPAPTAFLQHMQNGVCLVQLHNCAVRTSRRRFGAIPTFHSDTQKPYRAADNLRYWVKAAELRWEILFKIDALGVVCNSRPDVWPVFEDAIYQWCRKVREEITSELA</sequence>
<proteinExistence type="predicted"/>
<evidence type="ECO:0000256" key="1">
    <source>
        <dbReference type="SAM" id="MobiDB-lite"/>
    </source>
</evidence>
<evidence type="ECO:0000313" key="2">
    <source>
        <dbReference type="EMBL" id="CAK7220560.1"/>
    </source>
</evidence>
<gene>
    <name evidence="2" type="ORF">SBRCBS47491_004230</name>
</gene>
<accession>A0ABP0BM79</accession>
<dbReference type="EMBL" id="CAWUHC010000031">
    <property type="protein sequence ID" value="CAK7220560.1"/>
    <property type="molecule type" value="Genomic_DNA"/>
</dbReference>
<keyword evidence="3" id="KW-1185">Reference proteome</keyword>
<protein>
    <submittedName>
        <fullName evidence="2">Uncharacterized protein</fullName>
    </submittedName>
</protein>
<dbReference type="PANTHER" id="PTHR38702">
    <property type="entry name" value="CALPONIN-HOMOLOGY (CH) DOMAIN-CONTAINING PROTEIN"/>
    <property type="match status" value="1"/>
</dbReference>
<comment type="caution">
    <text evidence="2">The sequence shown here is derived from an EMBL/GenBank/DDBJ whole genome shotgun (WGS) entry which is preliminary data.</text>
</comment>
<feature type="compositionally biased region" description="Pro residues" evidence="1">
    <location>
        <begin position="543"/>
        <end position="552"/>
    </location>
</feature>